<dbReference type="RefSeq" id="WP_185675133.1">
    <property type="nucleotide sequence ID" value="NZ_JACHVB010000020.1"/>
</dbReference>
<evidence type="ECO:0000313" key="2">
    <source>
        <dbReference type="EMBL" id="MBC2594151.1"/>
    </source>
</evidence>
<reference evidence="2 3" key="1">
    <citation type="submission" date="2020-07" db="EMBL/GenBank/DDBJ databases">
        <authorList>
            <person name="Feng X."/>
        </authorList>
    </citation>
    <scope>NUCLEOTIDE SEQUENCE [LARGE SCALE GENOMIC DNA]</scope>
    <source>
        <strain evidence="2 3">JCM31066</strain>
    </source>
</reference>
<evidence type="ECO:0000256" key="1">
    <source>
        <dbReference type="SAM" id="SignalP"/>
    </source>
</evidence>
<dbReference type="Proteomes" id="UP000546464">
    <property type="component" value="Unassembled WGS sequence"/>
</dbReference>
<sequence length="168" mass="19237">MMRVLALVFAGLLGVNLTHAQEPEREVVPLSPEQAVEVGVRLGIDPHKERQGQQIYLVGVDAKVRSRQKTFDGFRIVIQKPRSEDAELTARMWSQEWPEDVFYTSFEIEESFLPYLYILIDYGKARYEGAYTYKVPVLPYLTRRPDNLPEGLKKMMAENAQTNEEGGA</sequence>
<protein>
    <submittedName>
        <fullName evidence="2">Uncharacterized protein</fullName>
    </submittedName>
</protein>
<comment type="caution">
    <text evidence="2">The sequence shown here is derived from an EMBL/GenBank/DDBJ whole genome shotgun (WGS) entry which is preliminary data.</text>
</comment>
<evidence type="ECO:0000313" key="3">
    <source>
        <dbReference type="Proteomes" id="UP000546464"/>
    </source>
</evidence>
<accession>A0A842HFU6</accession>
<feature type="chain" id="PRO_5032796035" evidence="1">
    <location>
        <begin position="21"/>
        <end position="168"/>
    </location>
</feature>
<proteinExistence type="predicted"/>
<keyword evidence="1" id="KW-0732">Signal</keyword>
<keyword evidence="3" id="KW-1185">Reference proteome</keyword>
<gene>
    <name evidence="2" type="ORF">H5P28_07730</name>
</gene>
<organism evidence="2 3">
    <name type="scientific">Ruficoccus amylovorans</name>
    <dbReference type="NCBI Taxonomy" id="1804625"/>
    <lineage>
        <taxon>Bacteria</taxon>
        <taxon>Pseudomonadati</taxon>
        <taxon>Verrucomicrobiota</taxon>
        <taxon>Opitutia</taxon>
        <taxon>Puniceicoccales</taxon>
        <taxon>Cerasicoccaceae</taxon>
        <taxon>Ruficoccus</taxon>
    </lineage>
</organism>
<name>A0A842HFU6_9BACT</name>
<feature type="signal peptide" evidence="1">
    <location>
        <begin position="1"/>
        <end position="20"/>
    </location>
</feature>
<dbReference type="AlphaFoldDB" id="A0A842HFU6"/>
<dbReference type="EMBL" id="JACHVB010000020">
    <property type="protein sequence ID" value="MBC2594151.1"/>
    <property type="molecule type" value="Genomic_DNA"/>
</dbReference>